<organism evidence="2 3">
    <name type="scientific">Nitrospirillum amazonense</name>
    <dbReference type="NCBI Taxonomy" id="28077"/>
    <lineage>
        <taxon>Bacteria</taxon>
        <taxon>Pseudomonadati</taxon>
        <taxon>Pseudomonadota</taxon>
        <taxon>Alphaproteobacteria</taxon>
        <taxon>Rhodospirillales</taxon>
        <taxon>Azospirillaceae</taxon>
        <taxon>Nitrospirillum</taxon>
    </lineage>
</organism>
<evidence type="ECO:0008006" key="4">
    <source>
        <dbReference type="Google" id="ProtNLM"/>
    </source>
</evidence>
<evidence type="ECO:0000313" key="3">
    <source>
        <dbReference type="Proteomes" id="UP000318050"/>
    </source>
</evidence>
<proteinExistence type="predicted"/>
<protein>
    <recommendedName>
        <fullName evidence="4">DUF2274 domain-containing protein</fullName>
    </recommendedName>
</protein>
<comment type="caution">
    <text evidence="2">The sequence shown here is derived from an EMBL/GenBank/DDBJ whole genome shotgun (WGS) entry which is preliminary data.</text>
</comment>
<evidence type="ECO:0000313" key="2">
    <source>
        <dbReference type="EMBL" id="TWB48253.1"/>
    </source>
</evidence>
<dbReference type="Proteomes" id="UP000318050">
    <property type="component" value="Unassembled WGS sequence"/>
</dbReference>
<dbReference type="Pfam" id="PF10038">
    <property type="entry name" value="DUF2274"/>
    <property type="match status" value="1"/>
</dbReference>
<dbReference type="EMBL" id="VITT01000030">
    <property type="protein sequence ID" value="TWB48253.1"/>
    <property type="molecule type" value="Genomic_DNA"/>
</dbReference>
<dbReference type="OrthoDB" id="9803810at2"/>
<dbReference type="AlphaFoldDB" id="A0A560HP11"/>
<feature type="region of interest" description="Disordered" evidence="1">
    <location>
        <begin position="74"/>
        <end position="98"/>
    </location>
</feature>
<gene>
    <name evidence="2" type="ORF">FBZ92_13037</name>
</gene>
<evidence type="ECO:0000256" key="1">
    <source>
        <dbReference type="SAM" id="MobiDB-lite"/>
    </source>
</evidence>
<accession>A0A560HP11</accession>
<reference evidence="2 3" key="1">
    <citation type="submission" date="2019-06" db="EMBL/GenBank/DDBJ databases">
        <title>Genomic Encyclopedia of Type Strains, Phase IV (KMG-V): Genome sequencing to study the core and pangenomes of soil and plant-associated prokaryotes.</title>
        <authorList>
            <person name="Whitman W."/>
        </authorList>
    </citation>
    <scope>NUCLEOTIDE SEQUENCE [LARGE SCALE GENOMIC DNA]</scope>
    <source>
        <strain evidence="2 3">BR 11140</strain>
    </source>
</reference>
<sequence length="98" mass="10967">MLKLAKLPDRTPVRLTVTLSPDLNQRLLGYASLYRATYGQAEEVAELIPYMLDAFLDSDRTYAKARKEDLIAVEPASRRRGRPRTSAAGTIPTDNTED</sequence>
<dbReference type="InterPro" id="IPR018733">
    <property type="entry name" value="DUF2274"/>
</dbReference>
<name>A0A560HP11_9PROT</name>